<accession>A0AA35P9W1</accession>
<keyword evidence="13" id="KW-1185">Reference proteome</keyword>
<dbReference type="FunFam" id="3.40.33.10:FF:000011">
    <property type="entry name" value="Peptidase inhibitor 16"/>
    <property type="match status" value="1"/>
</dbReference>
<evidence type="ECO:0000313" key="13">
    <source>
        <dbReference type="Proteomes" id="UP001178461"/>
    </source>
</evidence>
<keyword evidence="3" id="KW-0964">Secreted</keyword>
<proteinExistence type="inferred from homology"/>
<comment type="subcellular location">
    <subcellularLocation>
        <location evidence="1">Secreted</location>
    </subcellularLocation>
</comment>
<dbReference type="InterPro" id="IPR035940">
    <property type="entry name" value="CAP_sf"/>
</dbReference>
<feature type="domain" description="SCP" evidence="11">
    <location>
        <begin position="10"/>
        <end position="151"/>
    </location>
</feature>
<evidence type="ECO:0000313" key="12">
    <source>
        <dbReference type="EMBL" id="CAI5777518.1"/>
    </source>
</evidence>
<name>A0AA35P9W1_9SAUR</name>
<evidence type="ECO:0000256" key="6">
    <source>
        <dbReference type="ARBA" id="ARBA00023180"/>
    </source>
</evidence>
<dbReference type="SUPFAM" id="SSF55797">
    <property type="entry name" value="PR-1-like"/>
    <property type="match status" value="1"/>
</dbReference>
<keyword evidence="5" id="KW-0732">Signal</keyword>
<dbReference type="GO" id="GO:0030414">
    <property type="term" value="F:peptidase inhibitor activity"/>
    <property type="evidence" value="ECO:0007669"/>
    <property type="project" value="UniProtKB-KW"/>
</dbReference>
<evidence type="ECO:0000256" key="10">
    <source>
        <dbReference type="SAM" id="MobiDB-lite"/>
    </source>
</evidence>
<dbReference type="PRINTS" id="PR00837">
    <property type="entry name" value="V5TPXLIKE"/>
</dbReference>
<comment type="function">
    <text evidence="7">May inhibit cardiomyocyte growth.</text>
</comment>
<evidence type="ECO:0000256" key="4">
    <source>
        <dbReference type="ARBA" id="ARBA00022690"/>
    </source>
</evidence>
<evidence type="ECO:0000256" key="1">
    <source>
        <dbReference type="ARBA" id="ARBA00004613"/>
    </source>
</evidence>
<dbReference type="PANTHER" id="PTHR10334">
    <property type="entry name" value="CYSTEINE-RICH SECRETORY PROTEIN-RELATED"/>
    <property type="match status" value="1"/>
</dbReference>
<evidence type="ECO:0000256" key="2">
    <source>
        <dbReference type="ARBA" id="ARBA00009923"/>
    </source>
</evidence>
<keyword evidence="4" id="KW-0646">Protease inhibitor</keyword>
<comment type="subunit">
    <text evidence="8">Interacts with PSP94/MSMB.</text>
</comment>
<feature type="compositionally biased region" description="Polar residues" evidence="10">
    <location>
        <begin position="219"/>
        <end position="255"/>
    </location>
</feature>
<dbReference type="Pfam" id="PF00188">
    <property type="entry name" value="CAP"/>
    <property type="match status" value="1"/>
</dbReference>
<keyword evidence="6" id="KW-0325">Glycoprotein</keyword>
<dbReference type="InterPro" id="IPR014044">
    <property type="entry name" value="CAP_dom"/>
</dbReference>
<dbReference type="SMART" id="SM00198">
    <property type="entry name" value="SCP"/>
    <property type="match status" value="1"/>
</dbReference>
<dbReference type="InterPro" id="IPR001283">
    <property type="entry name" value="CRISP-related"/>
</dbReference>
<organism evidence="12 13">
    <name type="scientific">Podarcis lilfordi</name>
    <name type="common">Lilford's wall lizard</name>
    <dbReference type="NCBI Taxonomy" id="74358"/>
    <lineage>
        <taxon>Eukaryota</taxon>
        <taxon>Metazoa</taxon>
        <taxon>Chordata</taxon>
        <taxon>Craniata</taxon>
        <taxon>Vertebrata</taxon>
        <taxon>Euteleostomi</taxon>
        <taxon>Lepidosauria</taxon>
        <taxon>Squamata</taxon>
        <taxon>Bifurcata</taxon>
        <taxon>Unidentata</taxon>
        <taxon>Episquamata</taxon>
        <taxon>Laterata</taxon>
        <taxon>Lacertibaenia</taxon>
        <taxon>Lacertidae</taxon>
        <taxon>Podarcis</taxon>
    </lineage>
</organism>
<feature type="compositionally biased region" description="Low complexity" evidence="10">
    <location>
        <begin position="203"/>
        <end position="218"/>
    </location>
</feature>
<evidence type="ECO:0000256" key="9">
    <source>
        <dbReference type="ARBA" id="ARBA00074449"/>
    </source>
</evidence>
<dbReference type="PROSITE" id="PS01009">
    <property type="entry name" value="CRISP_1"/>
    <property type="match status" value="1"/>
</dbReference>
<evidence type="ECO:0000259" key="11">
    <source>
        <dbReference type="SMART" id="SM00198"/>
    </source>
</evidence>
<gene>
    <name evidence="12" type="ORF">PODLI_1B004244</name>
</gene>
<evidence type="ECO:0000256" key="3">
    <source>
        <dbReference type="ARBA" id="ARBA00022525"/>
    </source>
</evidence>
<reference evidence="12" key="1">
    <citation type="submission" date="2022-12" db="EMBL/GenBank/DDBJ databases">
        <authorList>
            <person name="Alioto T."/>
            <person name="Alioto T."/>
            <person name="Gomez Garrido J."/>
        </authorList>
    </citation>
    <scope>NUCLEOTIDE SEQUENCE</scope>
</reference>
<dbReference type="AlphaFoldDB" id="A0AA35P9W1"/>
<protein>
    <recommendedName>
        <fullName evidence="9">Peptidase inhibitor 16</fullName>
    </recommendedName>
</protein>
<dbReference type="GO" id="GO:0005576">
    <property type="term" value="C:extracellular region"/>
    <property type="evidence" value="ECO:0007669"/>
    <property type="project" value="UniProtKB-SubCell"/>
</dbReference>
<dbReference type="InterPro" id="IPR018244">
    <property type="entry name" value="Allrgn_V5/Tpx1_CS"/>
</dbReference>
<sequence length="455" mass="49344">MELGCSFTEEDKKLLVDLHNQYRAKVSPPAADMLKMSWDPELEAFAKDYATKCIWEHNAERGRRGENLFAMSGDLDVTMAVDEWYNEYAFYNMTTLTCQEGQMCGHYTQVVWASSERVGCGTVFCETLEFLNDTDMHLVVCNYQPPGNIKGRKPYKEGAPCSMCPDGYSCKDSLCESGVDVGDATASPKPEPTAVLTASPALQTTPDSTPDTPDSPQTGAESESPTAEGPTSSLELTSDLSNSDATVSSLVTMGATTLRPASPESRTEKATSAEFPLSGGLATPEATIKKPEPPSTPPTPVHSTPKSPLVPKPASIPKPPSTGKPPSMPKPLSAHKHPFFSKLPVPKKPPVSKTPARHRLSAYSKAINKHSNAAQASADKVPVHNTAAKAASISVCLPCLGCKQISHHEEIKTALKELTSRYPYAPCFSPLPRWQRHSKWGNTLRKARPYWLNSL</sequence>
<evidence type="ECO:0000256" key="5">
    <source>
        <dbReference type="ARBA" id="ARBA00022729"/>
    </source>
</evidence>
<comment type="similarity">
    <text evidence="2">Belongs to the CRISP family.</text>
</comment>
<feature type="region of interest" description="Disordered" evidence="10">
    <location>
        <begin position="181"/>
        <end position="358"/>
    </location>
</feature>
<feature type="compositionally biased region" description="Pro residues" evidence="10">
    <location>
        <begin position="308"/>
        <end position="329"/>
    </location>
</feature>
<dbReference type="PROSITE" id="PS01010">
    <property type="entry name" value="CRISP_2"/>
    <property type="match status" value="1"/>
</dbReference>
<dbReference type="EMBL" id="OX395131">
    <property type="protein sequence ID" value="CAI5777518.1"/>
    <property type="molecule type" value="Genomic_DNA"/>
</dbReference>
<dbReference type="Gene3D" id="3.40.33.10">
    <property type="entry name" value="CAP"/>
    <property type="match status" value="1"/>
</dbReference>
<evidence type="ECO:0000256" key="7">
    <source>
        <dbReference type="ARBA" id="ARBA00058129"/>
    </source>
</evidence>
<dbReference type="Proteomes" id="UP001178461">
    <property type="component" value="Chromosome 6"/>
</dbReference>
<evidence type="ECO:0000256" key="8">
    <source>
        <dbReference type="ARBA" id="ARBA00063504"/>
    </source>
</evidence>
<dbReference type="CDD" id="cd05559">
    <property type="entry name" value="CAP_PI16_HrTT-1"/>
    <property type="match status" value="1"/>
</dbReference>